<evidence type="ECO:0000256" key="7">
    <source>
        <dbReference type="PROSITE-ProRule" id="PRU00108"/>
    </source>
</evidence>
<dbReference type="PANTHER" id="PTHR11636:SF76">
    <property type="entry name" value="PROTEIN NUBBIN"/>
    <property type="match status" value="1"/>
</dbReference>
<dbReference type="InterPro" id="IPR017970">
    <property type="entry name" value="Homeobox_CS"/>
</dbReference>
<dbReference type="GO" id="GO:0000981">
    <property type="term" value="F:DNA-binding transcription factor activity, RNA polymerase II-specific"/>
    <property type="evidence" value="ECO:0007669"/>
    <property type="project" value="InterPro"/>
</dbReference>
<dbReference type="PROSITE" id="PS00027">
    <property type="entry name" value="HOMEOBOX_1"/>
    <property type="match status" value="1"/>
</dbReference>
<comment type="subcellular location">
    <subcellularLocation>
        <location evidence="1 7 8">Nucleus</location>
    </subcellularLocation>
</comment>
<feature type="DNA-binding region" description="Homeobox" evidence="7">
    <location>
        <begin position="251"/>
        <end position="310"/>
    </location>
</feature>
<keyword evidence="3 7" id="KW-0238">DNA-binding</keyword>
<feature type="region of interest" description="Disordered" evidence="10">
    <location>
        <begin position="233"/>
        <end position="256"/>
    </location>
</feature>
<evidence type="ECO:0000259" key="11">
    <source>
        <dbReference type="PROSITE" id="PS50071"/>
    </source>
</evidence>
<dbReference type="PRINTS" id="PR00028">
    <property type="entry name" value="POUDOMAIN"/>
</dbReference>
<keyword evidence="6 7" id="KW-0539">Nucleus</keyword>
<dbReference type="InterPro" id="IPR000327">
    <property type="entry name" value="POU_dom"/>
</dbReference>
<evidence type="ECO:0000256" key="4">
    <source>
        <dbReference type="ARBA" id="ARBA00023155"/>
    </source>
</evidence>
<dbReference type="SMART" id="SM00389">
    <property type="entry name" value="HOX"/>
    <property type="match status" value="1"/>
</dbReference>
<dbReference type="GO" id="GO:0000978">
    <property type="term" value="F:RNA polymerase II cis-regulatory region sequence-specific DNA binding"/>
    <property type="evidence" value="ECO:0007669"/>
    <property type="project" value="TreeGrafter"/>
</dbReference>
<dbReference type="InterPro" id="IPR013847">
    <property type="entry name" value="POU"/>
</dbReference>
<feature type="region of interest" description="Disordered" evidence="10">
    <location>
        <begin position="1"/>
        <end position="23"/>
    </location>
</feature>
<sequence>NIGPQAPQAIPQLQQPQPKVQVNAGGQQIPISGAQLQQISVQDLQQLQQLQQQNPNLQQYVLFQPGQMAANVQPQFFVPQQTQQVQQGLIQQTQPGMMQQLQGQQNLVQGQTAVNLTQQPVSVGSPIPQPVIPTVTAQQQLQLQQAQKPPSQSGEEPTDLEELEQFAKMFKQRRIKLGFTQGDVGLAMGKLYGNDFSQTTISRFEALNLSFKNMCKLKPLLQKWLEDADSSMTNPAVLGSPHTSPDGMGRRRKKRTSIETNVRAALEKSFMTNPKPTSEEIAMLADQLQMEKEVVRVWYCNRRQKEKRINPPSHAIAVAAAAAAQNMQMQVSQNMHAASPQSMHVTVPQSMHTSLPQNIHLTTTTAPQQNIHTTTAPQSMHITTPQYIQATSAAQSMHVTAAATAMVNAAAAMAAAAASGTNTSVISTCPTITSTPTLTTVPTMTAITASPSK</sequence>
<evidence type="ECO:0000256" key="2">
    <source>
        <dbReference type="ARBA" id="ARBA00008879"/>
    </source>
</evidence>
<dbReference type="InterPro" id="IPR000972">
    <property type="entry name" value="TF_octamer"/>
</dbReference>
<evidence type="ECO:0000256" key="3">
    <source>
        <dbReference type="ARBA" id="ARBA00023125"/>
    </source>
</evidence>
<dbReference type="Gene3D" id="1.10.260.40">
    <property type="entry name" value="lambda repressor-like DNA-binding domains"/>
    <property type="match status" value="1"/>
</dbReference>
<dbReference type="FunFam" id="1.10.10.60:FF:000005">
    <property type="entry name" value="POU domain protein"/>
    <property type="match status" value="1"/>
</dbReference>
<feature type="compositionally biased region" description="Low complexity" evidence="10">
    <location>
        <begin position="1"/>
        <end position="18"/>
    </location>
</feature>
<dbReference type="InterPro" id="IPR009057">
    <property type="entry name" value="Homeodomain-like_sf"/>
</dbReference>
<dbReference type="SMART" id="SM00352">
    <property type="entry name" value="POU"/>
    <property type="match status" value="1"/>
</dbReference>
<dbReference type="PANTHER" id="PTHR11636">
    <property type="entry name" value="POU DOMAIN"/>
    <property type="match status" value="1"/>
</dbReference>
<evidence type="ECO:0000256" key="5">
    <source>
        <dbReference type="ARBA" id="ARBA00023163"/>
    </source>
</evidence>
<protein>
    <recommendedName>
        <fullName evidence="9">POU domain protein</fullName>
    </recommendedName>
</protein>
<dbReference type="AlphaFoldDB" id="D1LXA0"/>
<evidence type="ECO:0000259" key="12">
    <source>
        <dbReference type="PROSITE" id="PS51179"/>
    </source>
</evidence>
<dbReference type="PRINTS" id="PR00029">
    <property type="entry name" value="OCTAMER"/>
</dbReference>
<dbReference type="EMBL" id="GU076077">
    <property type="protein sequence ID" value="ACY92606.1"/>
    <property type="molecule type" value="mRNA"/>
</dbReference>
<dbReference type="Pfam" id="PF00157">
    <property type="entry name" value="Pou"/>
    <property type="match status" value="1"/>
</dbReference>
<dbReference type="InterPro" id="IPR050255">
    <property type="entry name" value="POU_domain_TF"/>
</dbReference>
<dbReference type="CDD" id="cd00086">
    <property type="entry name" value="homeodomain"/>
    <property type="match status" value="1"/>
</dbReference>
<accession>D1LXA0</accession>
<dbReference type="InterPro" id="IPR010982">
    <property type="entry name" value="Lambda_DNA-bd_dom_sf"/>
</dbReference>
<organism evidence="13">
    <name type="scientific">Saccoglossus kowalevskii</name>
    <name type="common">Acorn worm</name>
    <dbReference type="NCBI Taxonomy" id="10224"/>
    <lineage>
        <taxon>Eukaryota</taxon>
        <taxon>Metazoa</taxon>
        <taxon>Hemichordata</taxon>
        <taxon>Enteropneusta</taxon>
        <taxon>Harrimaniidae</taxon>
        <taxon>Saccoglossus</taxon>
    </lineage>
</organism>
<keyword evidence="4 7" id="KW-0371">Homeobox</keyword>
<feature type="non-terminal residue" evidence="13">
    <location>
        <position position="1"/>
    </location>
</feature>
<evidence type="ECO:0000256" key="1">
    <source>
        <dbReference type="ARBA" id="ARBA00004123"/>
    </source>
</evidence>
<name>D1LXA0_SACKO</name>
<dbReference type="FunFam" id="1.10.260.40:FF:000001">
    <property type="entry name" value="POU domain protein"/>
    <property type="match status" value="1"/>
</dbReference>
<keyword evidence="5 9" id="KW-0804">Transcription</keyword>
<dbReference type="GO" id="GO:0005634">
    <property type="term" value="C:nucleus"/>
    <property type="evidence" value="ECO:0007669"/>
    <property type="project" value="UniProtKB-SubCell"/>
</dbReference>
<feature type="domain" description="POU-specific" evidence="12">
    <location>
        <begin position="155"/>
        <end position="229"/>
    </location>
</feature>
<dbReference type="PROSITE" id="PS00465">
    <property type="entry name" value="POU_2"/>
    <property type="match status" value="1"/>
</dbReference>
<evidence type="ECO:0000256" key="6">
    <source>
        <dbReference type="ARBA" id="ARBA00023242"/>
    </source>
</evidence>
<evidence type="ECO:0000256" key="10">
    <source>
        <dbReference type="SAM" id="MobiDB-lite"/>
    </source>
</evidence>
<comment type="similarity">
    <text evidence="2">Belongs to the POU transcription factor family. Class-2 subfamily.</text>
</comment>
<dbReference type="SUPFAM" id="SSF47413">
    <property type="entry name" value="lambda repressor-like DNA-binding domains"/>
    <property type="match status" value="1"/>
</dbReference>
<evidence type="ECO:0000256" key="8">
    <source>
        <dbReference type="RuleBase" id="RU000682"/>
    </source>
</evidence>
<dbReference type="Pfam" id="PF00046">
    <property type="entry name" value="Homeodomain"/>
    <property type="match status" value="1"/>
</dbReference>
<dbReference type="PROSITE" id="PS51179">
    <property type="entry name" value="POU_3"/>
    <property type="match status" value="1"/>
</dbReference>
<reference evidence="13" key="1">
    <citation type="submission" date="2009-10" db="EMBL/GenBank/DDBJ databases">
        <authorList>
            <person name="Freeman R.M.Jr."/>
            <person name="Wu M.M."/>
            <person name="Gerhart J.J."/>
        </authorList>
    </citation>
    <scope>NUCLEOTIDE SEQUENCE</scope>
</reference>
<evidence type="ECO:0000313" key="13">
    <source>
        <dbReference type="EMBL" id="ACY92606.1"/>
    </source>
</evidence>
<proteinExistence type="evidence at transcript level"/>
<dbReference type="SUPFAM" id="SSF46689">
    <property type="entry name" value="Homeodomain-like"/>
    <property type="match status" value="1"/>
</dbReference>
<dbReference type="PROSITE" id="PS50071">
    <property type="entry name" value="HOMEOBOX_2"/>
    <property type="match status" value="1"/>
</dbReference>
<dbReference type="InterPro" id="IPR001356">
    <property type="entry name" value="HD"/>
</dbReference>
<dbReference type="Gene3D" id="1.10.10.60">
    <property type="entry name" value="Homeodomain-like"/>
    <property type="match status" value="1"/>
</dbReference>
<dbReference type="PROSITE" id="PS00035">
    <property type="entry name" value="POU_1"/>
    <property type="match status" value="1"/>
</dbReference>
<feature type="domain" description="Homeobox" evidence="11">
    <location>
        <begin position="249"/>
        <end position="309"/>
    </location>
</feature>
<evidence type="ECO:0000256" key="9">
    <source>
        <dbReference type="RuleBase" id="RU361194"/>
    </source>
</evidence>
<dbReference type="OrthoDB" id="6358449at2759"/>